<evidence type="ECO:0000256" key="1">
    <source>
        <dbReference type="SAM" id="MobiDB-lite"/>
    </source>
</evidence>
<evidence type="ECO:0000313" key="4">
    <source>
        <dbReference type="EMBL" id="KAF4969522.1"/>
    </source>
</evidence>
<feature type="region of interest" description="Disordered" evidence="1">
    <location>
        <begin position="307"/>
        <end position="326"/>
    </location>
</feature>
<feature type="compositionally biased region" description="Polar residues" evidence="1">
    <location>
        <begin position="307"/>
        <end position="323"/>
    </location>
</feature>
<feature type="domain" description="DUF7703" evidence="3">
    <location>
        <begin position="23"/>
        <end position="254"/>
    </location>
</feature>
<feature type="transmembrane region" description="Helical" evidence="2">
    <location>
        <begin position="118"/>
        <end position="142"/>
    </location>
</feature>
<feature type="transmembrane region" description="Helical" evidence="2">
    <location>
        <begin position="54"/>
        <end position="75"/>
    </location>
</feature>
<evidence type="ECO:0000259" key="3">
    <source>
        <dbReference type="Pfam" id="PF24802"/>
    </source>
</evidence>
<accession>A0A8H4U4J8</accession>
<feature type="compositionally biased region" description="Basic and acidic residues" evidence="1">
    <location>
        <begin position="336"/>
        <end position="345"/>
    </location>
</feature>
<keyword evidence="2" id="KW-1133">Transmembrane helix</keyword>
<dbReference type="AlphaFoldDB" id="A0A8H4U4J8"/>
<dbReference type="InterPro" id="IPR056120">
    <property type="entry name" value="DUF7703"/>
</dbReference>
<proteinExistence type="predicted"/>
<dbReference type="PANTHER" id="PTHR37013:SF3">
    <property type="entry name" value="INTEGRAL MEMBRANE PROTEIN (AFU_ORTHOLOGUE AFUA_1G05950)"/>
    <property type="match status" value="1"/>
</dbReference>
<feature type="transmembrane region" description="Helical" evidence="2">
    <location>
        <begin position="200"/>
        <end position="227"/>
    </location>
</feature>
<feature type="transmembrane region" description="Helical" evidence="2">
    <location>
        <begin position="23"/>
        <end position="45"/>
    </location>
</feature>
<reference evidence="4" key="1">
    <citation type="journal article" date="2020" name="BMC Genomics">
        <title>Correction to: Identification and distribution of gene clusters required for synthesis of sphingolipid metabolism inhibitors in diverse species of the filamentous fungus Fusarium.</title>
        <authorList>
            <person name="Kim H.S."/>
            <person name="Lohmar J.M."/>
            <person name="Busman M."/>
            <person name="Brown D.W."/>
            <person name="Naumann T.A."/>
            <person name="Divon H.H."/>
            <person name="Lysoe E."/>
            <person name="Uhlig S."/>
            <person name="Proctor R.H."/>
        </authorList>
    </citation>
    <scope>NUCLEOTIDE SEQUENCE</scope>
    <source>
        <strain evidence="4">NRRL 20472</strain>
    </source>
</reference>
<sequence length="358" mass="39825">MPLPRRSDAMSRITSDGNYTPEAIMVITCATISIYNGIELLALIFTSSRRHNDLYYWSLAVAAFGLLPYATGWLIRYLDVIGDIADMLINDIGWILLTTGQALVLYSRLHLIVKSATVLWFVKWMIIANAVVWHCTITVLLFTVSPQRKHDYDGAYVRVQKAQLTFFCVQNFILSGFYIWKTTEIIRKKIAEHQTRRIIWQLLGINVLIVLIDITLLVVCFTNNFLWQQGIKAVFYSVKLKLEFAILGKLGDFVHKRGELISSDSKSTPMFGFVEMEPEPPPKTDGRANSIAAAGSIYLDKIRKASTGTSAAGPSGDQASVHNGTVVDKGKGVLRHTLDKGKNSDMGDVCDSGVQGSK</sequence>
<dbReference type="Proteomes" id="UP000622797">
    <property type="component" value="Unassembled WGS sequence"/>
</dbReference>
<gene>
    <name evidence="4" type="ORF">FSARC_3252</name>
</gene>
<protein>
    <recommendedName>
        <fullName evidence="3">DUF7703 domain-containing protein</fullName>
    </recommendedName>
</protein>
<organism evidence="4 5">
    <name type="scientific">Fusarium sarcochroum</name>
    <dbReference type="NCBI Taxonomy" id="1208366"/>
    <lineage>
        <taxon>Eukaryota</taxon>
        <taxon>Fungi</taxon>
        <taxon>Dikarya</taxon>
        <taxon>Ascomycota</taxon>
        <taxon>Pezizomycotina</taxon>
        <taxon>Sordariomycetes</taxon>
        <taxon>Hypocreomycetidae</taxon>
        <taxon>Hypocreales</taxon>
        <taxon>Nectriaceae</taxon>
        <taxon>Fusarium</taxon>
        <taxon>Fusarium lateritium species complex</taxon>
    </lineage>
</organism>
<dbReference type="Pfam" id="PF24802">
    <property type="entry name" value="DUF7703"/>
    <property type="match status" value="1"/>
</dbReference>
<dbReference type="PANTHER" id="PTHR37013">
    <property type="entry name" value="INTEGRAL MEMBRANE PROTEIN (AFU_ORTHOLOGUE AFUA_1G05950)-RELATED"/>
    <property type="match status" value="1"/>
</dbReference>
<evidence type="ECO:0000256" key="2">
    <source>
        <dbReference type="SAM" id="Phobius"/>
    </source>
</evidence>
<name>A0A8H4U4J8_9HYPO</name>
<feature type="region of interest" description="Disordered" evidence="1">
    <location>
        <begin position="336"/>
        <end position="358"/>
    </location>
</feature>
<keyword evidence="2" id="KW-0472">Membrane</keyword>
<feature type="transmembrane region" description="Helical" evidence="2">
    <location>
        <begin position="162"/>
        <end position="180"/>
    </location>
</feature>
<dbReference type="OrthoDB" id="405906at2759"/>
<evidence type="ECO:0000313" key="5">
    <source>
        <dbReference type="Proteomes" id="UP000622797"/>
    </source>
</evidence>
<reference evidence="4" key="2">
    <citation type="submission" date="2020-05" db="EMBL/GenBank/DDBJ databases">
        <authorList>
            <person name="Kim H.-S."/>
            <person name="Proctor R.H."/>
            <person name="Brown D.W."/>
        </authorList>
    </citation>
    <scope>NUCLEOTIDE SEQUENCE</scope>
    <source>
        <strain evidence="4">NRRL 20472</strain>
    </source>
</reference>
<feature type="transmembrane region" description="Helical" evidence="2">
    <location>
        <begin position="87"/>
        <end position="106"/>
    </location>
</feature>
<keyword evidence="5" id="KW-1185">Reference proteome</keyword>
<dbReference type="EMBL" id="JABEXW010000159">
    <property type="protein sequence ID" value="KAF4969522.1"/>
    <property type="molecule type" value="Genomic_DNA"/>
</dbReference>
<comment type="caution">
    <text evidence="4">The sequence shown here is derived from an EMBL/GenBank/DDBJ whole genome shotgun (WGS) entry which is preliminary data.</text>
</comment>
<keyword evidence="2" id="KW-0812">Transmembrane</keyword>